<dbReference type="EC" id="2.7.7.18" evidence="11"/>
<comment type="catalytic activity">
    <reaction evidence="10 11">
        <text>nicotinate beta-D-ribonucleotide + ATP + H(+) = deamido-NAD(+) + diphosphate</text>
        <dbReference type="Rhea" id="RHEA:22860"/>
        <dbReference type="ChEBI" id="CHEBI:15378"/>
        <dbReference type="ChEBI" id="CHEBI:30616"/>
        <dbReference type="ChEBI" id="CHEBI:33019"/>
        <dbReference type="ChEBI" id="CHEBI:57502"/>
        <dbReference type="ChEBI" id="CHEBI:58437"/>
        <dbReference type="EC" id="2.7.7.18"/>
    </reaction>
</comment>
<evidence type="ECO:0000256" key="5">
    <source>
        <dbReference type="ARBA" id="ARBA00022679"/>
    </source>
</evidence>
<proteinExistence type="inferred from homology"/>
<evidence type="ECO:0000256" key="11">
    <source>
        <dbReference type="HAMAP-Rule" id="MF_00244"/>
    </source>
</evidence>
<dbReference type="InterPro" id="IPR005248">
    <property type="entry name" value="NadD/NMNAT"/>
</dbReference>
<dbReference type="NCBIfam" id="NF000840">
    <property type="entry name" value="PRK00071.1-3"/>
    <property type="match status" value="1"/>
</dbReference>
<dbReference type="OrthoDB" id="5295945at2"/>
<keyword evidence="5 11" id="KW-0808">Transferase</keyword>
<dbReference type="GO" id="GO:0005524">
    <property type="term" value="F:ATP binding"/>
    <property type="evidence" value="ECO:0007669"/>
    <property type="project" value="UniProtKB-KW"/>
</dbReference>
<keyword evidence="7 11" id="KW-0547">Nucleotide-binding</keyword>
<organism evidence="13 14">
    <name type="scientific">Litorilituus lipolyticus</name>
    <dbReference type="NCBI Taxonomy" id="2491017"/>
    <lineage>
        <taxon>Bacteria</taxon>
        <taxon>Pseudomonadati</taxon>
        <taxon>Pseudomonadota</taxon>
        <taxon>Gammaproteobacteria</taxon>
        <taxon>Alteromonadales</taxon>
        <taxon>Colwelliaceae</taxon>
        <taxon>Litorilituus</taxon>
    </lineage>
</organism>
<evidence type="ECO:0000259" key="12">
    <source>
        <dbReference type="Pfam" id="PF01467"/>
    </source>
</evidence>
<dbReference type="SUPFAM" id="SSF52374">
    <property type="entry name" value="Nucleotidylyl transferase"/>
    <property type="match status" value="1"/>
</dbReference>
<protein>
    <recommendedName>
        <fullName evidence="11">Probable nicotinate-nucleotide adenylyltransferase</fullName>
        <ecNumber evidence="11">2.7.7.18</ecNumber>
    </recommendedName>
    <alternativeName>
        <fullName evidence="11">Deamido-NAD(+) diphosphorylase</fullName>
    </alternativeName>
    <alternativeName>
        <fullName evidence="11">Deamido-NAD(+) pyrophosphorylase</fullName>
    </alternativeName>
    <alternativeName>
        <fullName evidence="11">Nicotinate mononucleotide adenylyltransferase</fullName>
        <shortName evidence="11">NaMN adenylyltransferase</shortName>
    </alternativeName>
</protein>
<dbReference type="InterPro" id="IPR004821">
    <property type="entry name" value="Cyt_trans-like"/>
</dbReference>
<evidence type="ECO:0000256" key="3">
    <source>
        <dbReference type="ARBA" id="ARBA00009014"/>
    </source>
</evidence>
<evidence type="ECO:0000313" key="13">
    <source>
        <dbReference type="EMBL" id="TPH14678.1"/>
    </source>
</evidence>
<evidence type="ECO:0000256" key="8">
    <source>
        <dbReference type="ARBA" id="ARBA00022840"/>
    </source>
</evidence>
<comment type="caution">
    <text evidence="13">The sequence shown here is derived from an EMBL/GenBank/DDBJ whole genome shotgun (WGS) entry which is preliminary data.</text>
</comment>
<comment type="pathway">
    <text evidence="2 11">Cofactor biosynthesis; NAD(+) biosynthesis; deamido-NAD(+) from nicotinate D-ribonucleotide: step 1/1.</text>
</comment>
<dbReference type="EMBL" id="SAWY01000021">
    <property type="protein sequence ID" value="TPH14678.1"/>
    <property type="molecule type" value="Genomic_DNA"/>
</dbReference>
<dbReference type="InterPro" id="IPR014729">
    <property type="entry name" value="Rossmann-like_a/b/a_fold"/>
</dbReference>
<dbReference type="NCBIfam" id="TIGR00125">
    <property type="entry name" value="cyt_tran_rel"/>
    <property type="match status" value="1"/>
</dbReference>
<evidence type="ECO:0000256" key="10">
    <source>
        <dbReference type="ARBA" id="ARBA00048721"/>
    </source>
</evidence>
<dbReference type="PANTHER" id="PTHR39321:SF3">
    <property type="entry name" value="PHOSPHOPANTETHEINE ADENYLYLTRANSFERASE"/>
    <property type="match status" value="1"/>
</dbReference>
<keyword evidence="9 11" id="KW-0520">NAD</keyword>
<dbReference type="Proteomes" id="UP000315303">
    <property type="component" value="Unassembled WGS sequence"/>
</dbReference>
<dbReference type="AlphaFoldDB" id="A0A502KSN2"/>
<dbReference type="GO" id="GO:0009435">
    <property type="term" value="P:NAD+ biosynthetic process"/>
    <property type="evidence" value="ECO:0007669"/>
    <property type="project" value="UniProtKB-UniRule"/>
</dbReference>
<reference evidence="13 14" key="1">
    <citation type="submission" date="2019-01" db="EMBL/GenBank/DDBJ databases">
        <title>Litorilituus lipolytica sp. nov., isolated from intertidal sand of the Yellow Sea in China.</title>
        <authorList>
            <person name="Liu A."/>
        </authorList>
    </citation>
    <scope>NUCLEOTIDE SEQUENCE [LARGE SCALE GENOMIC DNA]</scope>
    <source>
        <strain evidence="13 14">RZ04</strain>
    </source>
</reference>
<evidence type="ECO:0000256" key="2">
    <source>
        <dbReference type="ARBA" id="ARBA00005019"/>
    </source>
</evidence>
<dbReference type="GO" id="GO:0004515">
    <property type="term" value="F:nicotinate-nucleotide adenylyltransferase activity"/>
    <property type="evidence" value="ECO:0007669"/>
    <property type="project" value="UniProtKB-UniRule"/>
</dbReference>
<name>A0A502KSN2_9GAMM</name>
<comment type="similarity">
    <text evidence="3 11">Belongs to the NadD family.</text>
</comment>
<evidence type="ECO:0000256" key="7">
    <source>
        <dbReference type="ARBA" id="ARBA00022741"/>
    </source>
</evidence>
<evidence type="ECO:0000256" key="4">
    <source>
        <dbReference type="ARBA" id="ARBA00022642"/>
    </source>
</evidence>
<dbReference type="Gene3D" id="3.40.50.620">
    <property type="entry name" value="HUPs"/>
    <property type="match status" value="1"/>
</dbReference>
<dbReference type="HAMAP" id="MF_00244">
    <property type="entry name" value="NaMN_adenylyltr"/>
    <property type="match status" value="1"/>
</dbReference>
<sequence>MAKKAFKGLGIFGGTFDPIHCGHIASAQSVANWLNLEKVLLIPAHIPPHKSTSDKSPHASSTQRASMVELVCQQSPIFQCDQREIARAGYSYTVDTLKQLKQEYPDNVLYFIIGMDSLQSFTTWYHYQEILTLCNLVVNTRPNYCINQLNEETKALVHSHRGQIDNTDSNDSVGQILFADPIHIDISSSQIRQFIQKEQSCQQWLSSEIIEFINKNQLYR</sequence>
<dbReference type="Pfam" id="PF01467">
    <property type="entry name" value="CTP_transf_like"/>
    <property type="match status" value="1"/>
</dbReference>
<dbReference type="NCBIfam" id="NF000839">
    <property type="entry name" value="PRK00071.1-1"/>
    <property type="match status" value="1"/>
</dbReference>
<dbReference type="UniPathway" id="UPA00253">
    <property type="reaction ID" value="UER00332"/>
</dbReference>
<keyword evidence="4 11" id="KW-0662">Pyridine nucleotide biosynthesis</keyword>
<dbReference type="CDD" id="cd02165">
    <property type="entry name" value="NMNAT"/>
    <property type="match status" value="1"/>
</dbReference>
<dbReference type="NCBIfam" id="TIGR00482">
    <property type="entry name" value="nicotinate (nicotinamide) nucleotide adenylyltransferase"/>
    <property type="match status" value="1"/>
</dbReference>
<evidence type="ECO:0000256" key="9">
    <source>
        <dbReference type="ARBA" id="ARBA00023027"/>
    </source>
</evidence>
<gene>
    <name evidence="11" type="primary">nadD</name>
    <name evidence="13" type="ORF">EPA86_11340</name>
</gene>
<dbReference type="RefSeq" id="WP_140603664.1">
    <property type="nucleotide sequence ID" value="NZ_SAWY01000021.1"/>
</dbReference>
<comment type="function">
    <text evidence="1 11">Catalyzes the reversible adenylation of nicotinate mononucleotide (NaMN) to nicotinic acid adenine dinucleotide (NaAD).</text>
</comment>
<feature type="domain" description="Cytidyltransferase-like" evidence="12">
    <location>
        <begin position="11"/>
        <end position="193"/>
    </location>
</feature>
<keyword evidence="6 11" id="KW-0548">Nucleotidyltransferase</keyword>
<dbReference type="PANTHER" id="PTHR39321">
    <property type="entry name" value="NICOTINATE-NUCLEOTIDE ADENYLYLTRANSFERASE-RELATED"/>
    <property type="match status" value="1"/>
</dbReference>
<evidence type="ECO:0000313" key="14">
    <source>
        <dbReference type="Proteomes" id="UP000315303"/>
    </source>
</evidence>
<keyword evidence="14" id="KW-1185">Reference proteome</keyword>
<accession>A0A502KSN2</accession>
<keyword evidence="8 11" id="KW-0067">ATP-binding</keyword>
<evidence type="ECO:0000256" key="1">
    <source>
        <dbReference type="ARBA" id="ARBA00002324"/>
    </source>
</evidence>
<evidence type="ECO:0000256" key="6">
    <source>
        <dbReference type="ARBA" id="ARBA00022695"/>
    </source>
</evidence>